<sequence length="42" mass="4663">MDPQVRPHYTLDELLGQCDASADFTIEDQDWLNGEAVGGELL</sequence>
<evidence type="ECO:0000313" key="1">
    <source>
        <dbReference type="EMBL" id="EUA65531.1"/>
    </source>
</evidence>
<protein>
    <submittedName>
        <fullName evidence="1">Putative plasmid stable inheritance protein I</fullName>
    </submittedName>
</protein>
<dbReference type="AlphaFoldDB" id="X8DBT1"/>
<organism evidence="1">
    <name type="scientific">Mycobacterium xenopi 4042</name>
    <dbReference type="NCBI Taxonomy" id="1299334"/>
    <lineage>
        <taxon>Bacteria</taxon>
        <taxon>Bacillati</taxon>
        <taxon>Actinomycetota</taxon>
        <taxon>Actinomycetes</taxon>
        <taxon>Mycobacteriales</taxon>
        <taxon>Mycobacteriaceae</taxon>
        <taxon>Mycobacterium</taxon>
    </lineage>
</organism>
<accession>X8DBT1</accession>
<proteinExistence type="predicted"/>
<comment type="caution">
    <text evidence="1">The sequence shown here is derived from an EMBL/GenBank/DDBJ whole genome shotgun (WGS) entry which is preliminary data.</text>
</comment>
<dbReference type="EMBL" id="JAOB01000027">
    <property type="protein sequence ID" value="EUA65531.1"/>
    <property type="molecule type" value="Genomic_DNA"/>
</dbReference>
<name>X8DBT1_MYCXE</name>
<dbReference type="PATRIC" id="fig|1299334.3.peg.2509"/>
<gene>
    <name evidence="1" type="ORF">I553_10828</name>
</gene>
<reference evidence="1" key="1">
    <citation type="submission" date="2014-01" db="EMBL/GenBank/DDBJ databases">
        <authorList>
            <person name="Brown-Elliot B."/>
            <person name="Wallace R."/>
            <person name="Lenaerts A."/>
            <person name="Ordway D."/>
            <person name="DeGroote M.A."/>
            <person name="Parker T."/>
            <person name="Sizemore C."/>
            <person name="Tallon L.J."/>
            <person name="Sadzewicz L.K."/>
            <person name="Sengamalay N."/>
            <person name="Fraser C.M."/>
            <person name="Hine E."/>
            <person name="Shefchek K.A."/>
            <person name="Das S.P."/>
            <person name="Tettelin H."/>
        </authorList>
    </citation>
    <scope>NUCLEOTIDE SEQUENCE [LARGE SCALE GENOMIC DNA]</scope>
    <source>
        <strain evidence="1">4042</strain>
    </source>
</reference>